<name>A0A059B5A5_EUCGR</name>
<dbReference type="EMBL" id="KK198760">
    <property type="protein sequence ID" value="KCW61081.1"/>
    <property type="molecule type" value="Genomic_DNA"/>
</dbReference>
<organism evidence="1">
    <name type="scientific">Eucalyptus grandis</name>
    <name type="common">Flooded gum</name>
    <dbReference type="NCBI Taxonomy" id="71139"/>
    <lineage>
        <taxon>Eukaryota</taxon>
        <taxon>Viridiplantae</taxon>
        <taxon>Streptophyta</taxon>
        <taxon>Embryophyta</taxon>
        <taxon>Tracheophyta</taxon>
        <taxon>Spermatophyta</taxon>
        <taxon>Magnoliopsida</taxon>
        <taxon>eudicotyledons</taxon>
        <taxon>Gunneridae</taxon>
        <taxon>Pentapetalae</taxon>
        <taxon>rosids</taxon>
        <taxon>malvids</taxon>
        <taxon>Myrtales</taxon>
        <taxon>Myrtaceae</taxon>
        <taxon>Myrtoideae</taxon>
        <taxon>Eucalypteae</taxon>
        <taxon>Eucalyptus</taxon>
    </lineage>
</organism>
<proteinExistence type="predicted"/>
<dbReference type="Gramene" id="KCW61081">
    <property type="protein sequence ID" value="KCW61081"/>
    <property type="gene ID" value="EUGRSUZ_H03857"/>
</dbReference>
<evidence type="ECO:0000313" key="1">
    <source>
        <dbReference type="EMBL" id="KCW61081.1"/>
    </source>
</evidence>
<dbReference type="InParanoid" id="A0A059B5A5"/>
<dbReference type="AlphaFoldDB" id="A0A059B5A5"/>
<reference evidence="1" key="1">
    <citation type="submission" date="2013-07" db="EMBL/GenBank/DDBJ databases">
        <title>The genome of Eucalyptus grandis.</title>
        <authorList>
            <person name="Schmutz J."/>
            <person name="Hayes R."/>
            <person name="Myburg A."/>
            <person name="Tuskan G."/>
            <person name="Grattapaglia D."/>
            <person name="Rokhsar D.S."/>
        </authorList>
    </citation>
    <scope>NUCLEOTIDE SEQUENCE</scope>
    <source>
        <tissue evidence="1">Leaf extractions</tissue>
    </source>
</reference>
<sequence>MEVNVLKSPRYCTYEVWFTYPHVVPILPDVPKEKSKIQRQILHHIQMFQKRVTRRIQVDECYEESRY</sequence>
<accession>A0A059B5A5</accession>
<protein>
    <submittedName>
        <fullName evidence="1">Uncharacterized protein</fullName>
    </submittedName>
</protein>
<gene>
    <name evidence="1" type="ORF">EUGRSUZ_H03857</name>
</gene>